<dbReference type="PANTHER" id="PTHR11616:SF182">
    <property type="entry name" value="TRANSPORTER"/>
    <property type="match status" value="1"/>
</dbReference>
<dbReference type="PANTHER" id="PTHR11616">
    <property type="entry name" value="SODIUM/CHLORIDE DEPENDENT TRANSPORTER"/>
    <property type="match status" value="1"/>
</dbReference>
<evidence type="ECO:0000256" key="1">
    <source>
        <dbReference type="ARBA" id="ARBA00004141"/>
    </source>
</evidence>
<keyword evidence="10" id="KW-1185">Reference proteome</keyword>
<keyword evidence="4 8" id="KW-1133">Transmembrane helix</keyword>
<organism evidence="9 10">
    <name type="scientific">Mya arenaria</name>
    <name type="common">Soft-shell clam</name>
    <dbReference type="NCBI Taxonomy" id="6604"/>
    <lineage>
        <taxon>Eukaryota</taxon>
        <taxon>Metazoa</taxon>
        <taxon>Spiralia</taxon>
        <taxon>Lophotrochozoa</taxon>
        <taxon>Mollusca</taxon>
        <taxon>Bivalvia</taxon>
        <taxon>Autobranchia</taxon>
        <taxon>Heteroconchia</taxon>
        <taxon>Euheterodonta</taxon>
        <taxon>Imparidentia</taxon>
        <taxon>Neoheterodontei</taxon>
        <taxon>Myida</taxon>
        <taxon>Myoidea</taxon>
        <taxon>Myidae</taxon>
        <taxon>Mya</taxon>
    </lineage>
</organism>
<feature type="transmembrane region" description="Helical" evidence="8">
    <location>
        <begin position="278"/>
        <end position="299"/>
    </location>
</feature>
<name>A0ABY7EWK0_MYAAR</name>
<dbReference type="Proteomes" id="UP001164746">
    <property type="component" value="Chromosome 8"/>
</dbReference>
<reference evidence="9" key="1">
    <citation type="submission" date="2022-11" db="EMBL/GenBank/DDBJ databases">
        <title>Centuries of genome instability and evolution in soft-shell clam transmissible cancer (bioRxiv).</title>
        <authorList>
            <person name="Hart S.F.M."/>
            <person name="Yonemitsu M.A."/>
            <person name="Giersch R.M."/>
            <person name="Beal B.F."/>
            <person name="Arriagada G."/>
            <person name="Davis B.W."/>
            <person name="Ostrander E.A."/>
            <person name="Goff S.P."/>
            <person name="Metzger M.J."/>
        </authorList>
    </citation>
    <scope>NUCLEOTIDE SEQUENCE</scope>
    <source>
        <strain evidence="9">MELC-2E11</strain>
        <tissue evidence="9">Siphon/mantle</tissue>
    </source>
</reference>
<feature type="transmembrane region" description="Helical" evidence="8">
    <location>
        <begin position="76"/>
        <end position="95"/>
    </location>
</feature>
<dbReference type="InterPro" id="IPR000175">
    <property type="entry name" value="Na/ntran_symport"/>
</dbReference>
<feature type="transmembrane region" description="Helical" evidence="8">
    <location>
        <begin position="451"/>
        <end position="471"/>
    </location>
</feature>
<feature type="transmembrane region" description="Helical" evidence="8">
    <location>
        <begin position="311"/>
        <end position="332"/>
    </location>
</feature>
<evidence type="ECO:0000313" key="9">
    <source>
        <dbReference type="EMBL" id="WAR13329.1"/>
    </source>
</evidence>
<dbReference type="Pfam" id="PF00209">
    <property type="entry name" value="SNF"/>
    <property type="match status" value="1"/>
</dbReference>
<sequence>MDLDKSETAVAADSTDGLITNKRKESKDSDAAASTERETWDNKVQYILAVVGFAVGLGNVWRFPYLAQKNGGGAFLIPYTLMLAIEGIPIFYLELAVGQRLRKGAIGAWNDISPYLGGIGIASAIVSFWVAFYYNTIIGWCLYYLVQSFRSPLPWAACPTTQTGNVTAPVMECELSSPTTYFWYRETLNISPEVGVGGQVNWWIVVSVLAAWLVVFLCIFKGITTSGKVVYITATFPYLVLVIFFFRGVTLEGFHHGVARFFTPDFSRLADPQVWLEAATQIFFSLGLAFGGLIAFASYMPVRNNCYKDAVLVSVINCGTSVFAGVVVFSILGFKATQSFKACEAGRAAELVRLFNTTEALVPAAGSLANFTVWDNDTSGWYTVIGEMPALPVCSLEQELEKSASGTGLVFIAFTEAINQFPVPQLWAVLFFLMLLTLGLDSMFGMVEIVVCGFSAVLSLAFCHQAGPYVFILFDEFGDDIELMTGSRPNWYWLACWKYVSPLAMSLILLASLAKIAASGAPYQAWHADIGENISLEWPGWCKFFAAFLILTPTIWVPGVAVVKYFRLYNWTQAEPAFFPREDLLMELTGNQVGTNISEWERKLFYWMPRCGLANEMDEEDGTSTVTSDSASGSADDNDADVVEKVNLETEDTRC</sequence>
<evidence type="ECO:0000256" key="2">
    <source>
        <dbReference type="ARBA" id="ARBA00022448"/>
    </source>
</evidence>
<keyword evidence="3 6" id="KW-0812">Transmembrane</keyword>
<dbReference type="PROSITE" id="PS50267">
    <property type="entry name" value="NA_NEUROTRAN_SYMP_3"/>
    <property type="match status" value="1"/>
</dbReference>
<evidence type="ECO:0000256" key="5">
    <source>
        <dbReference type="ARBA" id="ARBA00023136"/>
    </source>
</evidence>
<feature type="transmembrane region" description="Helical" evidence="8">
    <location>
        <begin position="46"/>
        <end position="64"/>
    </location>
</feature>
<protein>
    <recommendedName>
        <fullName evidence="6">Transporter</fullName>
    </recommendedName>
</protein>
<comment type="similarity">
    <text evidence="6">Belongs to the sodium:neurotransmitter symporter (SNF) (TC 2.A.22) family.</text>
</comment>
<dbReference type="NCBIfam" id="NF037979">
    <property type="entry name" value="Na_transp"/>
    <property type="match status" value="1"/>
</dbReference>
<dbReference type="PROSITE" id="PS00610">
    <property type="entry name" value="NA_NEUROTRAN_SYMP_1"/>
    <property type="match status" value="1"/>
</dbReference>
<keyword evidence="2 6" id="KW-0813">Transport</keyword>
<feature type="transmembrane region" description="Helical" evidence="8">
    <location>
        <begin position="426"/>
        <end position="444"/>
    </location>
</feature>
<evidence type="ECO:0000256" key="6">
    <source>
        <dbReference type="RuleBase" id="RU003732"/>
    </source>
</evidence>
<dbReference type="EMBL" id="CP111019">
    <property type="protein sequence ID" value="WAR13329.1"/>
    <property type="molecule type" value="Genomic_DNA"/>
</dbReference>
<keyword evidence="5 8" id="KW-0472">Membrane</keyword>
<feature type="transmembrane region" description="Helical" evidence="8">
    <location>
        <begin position="200"/>
        <end position="220"/>
    </location>
</feature>
<accession>A0ABY7EWK0</accession>
<gene>
    <name evidence="9" type="ORF">MAR_027509</name>
</gene>
<evidence type="ECO:0000256" key="4">
    <source>
        <dbReference type="ARBA" id="ARBA00022989"/>
    </source>
</evidence>
<feature type="region of interest" description="Disordered" evidence="7">
    <location>
        <begin position="618"/>
        <end position="642"/>
    </location>
</feature>
<evidence type="ECO:0000256" key="3">
    <source>
        <dbReference type="ARBA" id="ARBA00022692"/>
    </source>
</evidence>
<dbReference type="SUPFAM" id="SSF161070">
    <property type="entry name" value="SNF-like"/>
    <property type="match status" value="1"/>
</dbReference>
<comment type="subcellular location">
    <subcellularLocation>
        <location evidence="1">Membrane</location>
        <topology evidence="1">Multi-pass membrane protein</topology>
    </subcellularLocation>
</comment>
<feature type="transmembrane region" description="Helical" evidence="8">
    <location>
        <begin position="229"/>
        <end position="246"/>
    </location>
</feature>
<evidence type="ECO:0000313" key="10">
    <source>
        <dbReference type="Proteomes" id="UP001164746"/>
    </source>
</evidence>
<evidence type="ECO:0000256" key="7">
    <source>
        <dbReference type="SAM" id="MobiDB-lite"/>
    </source>
</evidence>
<keyword evidence="6" id="KW-0769">Symport</keyword>
<evidence type="ECO:0000256" key="8">
    <source>
        <dbReference type="SAM" id="Phobius"/>
    </source>
</evidence>
<feature type="region of interest" description="Disordered" evidence="7">
    <location>
        <begin position="1"/>
        <end position="34"/>
    </location>
</feature>
<feature type="compositionally biased region" description="Basic and acidic residues" evidence="7">
    <location>
        <begin position="22"/>
        <end position="34"/>
    </location>
</feature>
<feature type="compositionally biased region" description="Low complexity" evidence="7">
    <location>
        <begin position="623"/>
        <end position="635"/>
    </location>
</feature>
<proteinExistence type="inferred from homology"/>
<dbReference type="PRINTS" id="PR00176">
    <property type="entry name" value="NANEUSMPORT"/>
</dbReference>
<feature type="transmembrane region" description="Helical" evidence="8">
    <location>
        <begin position="115"/>
        <end position="145"/>
    </location>
</feature>
<dbReference type="InterPro" id="IPR037272">
    <property type="entry name" value="SNS_sf"/>
</dbReference>